<keyword evidence="4" id="KW-1185">Reference proteome</keyword>
<name>A0A5J5EX84_9PEZI</name>
<keyword evidence="1" id="KW-1133">Transmembrane helix</keyword>
<keyword evidence="1" id="KW-0812">Transmembrane</keyword>
<dbReference type="AlphaFoldDB" id="A0A5J5EX84"/>
<dbReference type="OrthoDB" id="5388552at2759"/>
<protein>
    <submittedName>
        <fullName evidence="3">Uncharacterized protein</fullName>
    </submittedName>
</protein>
<keyword evidence="1" id="KW-0472">Membrane</keyword>
<accession>A0A5J5EX84</accession>
<proteinExistence type="predicted"/>
<evidence type="ECO:0000313" key="3">
    <source>
        <dbReference type="EMBL" id="KAA8906672.1"/>
    </source>
</evidence>
<organism evidence="3 4">
    <name type="scientific">Sphaerosporella brunnea</name>
    <dbReference type="NCBI Taxonomy" id="1250544"/>
    <lineage>
        <taxon>Eukaryota</taxon>
        <taxon>Fungi</taxon>
        <taxon>Dikarya</taxon>
        <taxon>Ascomycota</taxon>
        <taxon>Pezizomycotina</taxon>
        <taxon>Pezizomycetes</taxon>
        <taxon>Pezizales</taxon>
        <taxon>Pyronemataceae</taxon>
        <taxon>Sphaerosporella</taxon>
    </lineage>
</organism>
<dbReference type="InParanoid" id="A0A5J5EX84"/>
<evidence type="ECO:0000313" key="2">
    <source>
        <dbReference type="EMBL" id="KAA8906663.1"/>
    </source>
</evidence>
<dbReference type="Proteomes" id="UP000326924">
    <property type="component" value="Unassembled WGS sequence"/>
</dbReference>
<evidence type="ECO:0000256" key="1">
    <source>
        <dbReference type="SAM" id="Phobius"/>
    </source>
</evidence>
<sequence>MQNKMYTLILPSKNTPLHTPDTASTDLDTPSLNLLSLSHQFISTTPTPLKTHFFRMPAPLPSPGLTPPPYEPANPYRDLTLQDVPLTPAPVRIGRFAPPRFSSRLRSLVQQRPRGPLRVYLVPPTVNEKQQLRRHAWGIPTVLTAGSAAWVETAGIERSTAEQRARMLFAAITIAVVFLVGLGWGLGQVWGL</sequence>
<evidence type="ECO:0000313" key="4">
    <source>
        <dbReference type="Proteomes" id="UP000326924"/>
    </source>
</evidence>
<comment type="caution">
    <text evidence="3">The sequence shown here is derived from an EMBL/GenBank/DDBJ whole genome shotgun (WGS) entry which is preliminary data.</text>
</comment>
<gene>
    <name evidence="2" type="ORF">FN846DRAFT_713082</name>
    <name evidence="3" type="ORF">FN846DRAFT_713820</name>
</gene>
<dbReference type="EMBL" id="VXIS01000087">
    <property type="protein sequence ID" value="KAA8906672.1"/>
    <property type="molecule type" value="Genomic_DNA"/>
</dbReference>
<feature type="transmembrane region" description="Helical" evidence="1">
    <location>
        <begin position="167"/>
        <end position="186"/>
    </location>
</feature>
<dbReference type="EMBL" id="VXIS01000087">
    <property type="protein sequence ID" value="KAA8906663.1"/>
    <property type="molecule type" value="Genomic_DNA"/>
</dbReference>
<reference evidence="3 4" key="1">
    <citation type="submission" date="2019-09" db="EMBL/GenBank/DDBJ databases">
        <title>Draft genome of the ectomycorrhizal ascomycete Sphaerosporella brunnea.</title>
        <authorList>
            <consortium name="DOE Joint Genome Institute"/>
            <person name="Benucci G.M."/>
            <person name="Marozzi G."/>
            <person name="Antonielli L."/>
            <person name="Sanchez S."/>
            <person name="Marco P."/>
            <person name="Wang X."/>
            <person name="Falini L.B."/>
            <person name="Barry K."/>
            <person name="Haridas S."/>
            <person name="Lipzen A."/>
            <person name="Labutti K."/>
            <person name="Grigoriev I.V."/>
            <person name="Murat C."/>
            <person name="Martin F."/>
            <person name="Albertini E."/>
            <person name="Donnini D."/>
            <person name="Bonito G."/>
        </authorList>
    </citation>
    <scope>NUCLEOTIDE SEQUENCE [LARGE SCALE GENOMIC DNA]</scope>
    <source>
        <strain evidence="3 4">Sb_GMNB300</strain>
    </source>
</reference>